<dbReference type="Gene3D" id="3.30.43.10">
    <property type="entry name" value="Uridine Diphospho-n-acetylenolpyruvylglucosamine Reductase, domain 2"/>
    <property type="match status" value="1"/>
</dbReference>
<reference evidence="3 4" key="1">
    <citation type="submission" date="2018-11" db="EMBL/GenBank/DDBJ databases">
        <title>The genome draft of YIM 96095.</title>
        <authorList>
            <person name="Tang S.-K."/>
            <person name="Chunyu W.-X."/>
            <person name="Feng Y.-Z."/>
        </authorList>
    </citation>
    <scope>NUCLEOTIDE SEQUENCE [LARGE SCALE GENOMIC DNA]</scope>
    <source>
        <strain evidence="3 4">YIM 96095</strain>
    </source>
</reference>
<accession>A0A3N0EIS0</accession>
<keyword evidence="1" id="KW-0560">Oxidoreductase</keyword>
<dbReference type="SUPFAM" id="SSF56176">
    <property type="entry name" value="FAD-binding/transporter-associated domain-like"/>
    <property type="match status" value="1"/>
</dbReference>
<dbReference type="PANTHER" id="PTHR43762:SF1">
    <property type="entry name" value="D-ARABINONO-1,4-LACTONE OXIDASE"/>
    <property type="match status" value="1"/>
</dbReference>
<dbReference type="InterPro" id="IPR036318">
    <property type="entry name" value="FAD-bd_PCMH-like_sf"/>
</dbReference>
<dbReference type="InterPro" id="IPR016169">
    <property type="entry name" value="FAD-bd_PCMH_sub2"/>
</dbReference>
<dbReference type="GO" id="GO:0071949">
    <property type="term" value="F:FAD binding"/>
    <property type="evidence" value="ECO:0007669"/>
    <property type="project" value="InterPro"/>
</dbReference>
<evidence type="ECO:0000259" key="2">
    <source>
        <dbReference type="PROSITE" id="PS51387"/>
    </source>
</evidence>
<dbReference type="Gene3D" id="1.10.45.10">
    <property type="entry name" value="Vanillyl-alcohol Oxidase, Chain A, domain 4"/>
    <property type="match status" value="1"/>
</dbReference>
<dbReference type="GO" id="GO:0016020">
    <property type="term" value="C:membrane"/>
    <property type="evidence" value="ECO:0007669"/>
    <property type="project" value="InterPro"/>
</dbReference>
<dbReference type="Proteomes" id="UP000269198">
    <property type="component" value="Unassembled WGS sequence"/>
</dbReference>
<organism evidence="3 4">
    <name type="scientific">Halostreptopolyspora alba</name>
    <dbReference type="NCBI Taxonomy" id="2487137"/>
    <lineage>
        <taxon>Bacteria</taxon>
        <taxon>Bacillati</taxon>
        <taxon>Actinomycetota</taxon>
        <taxon>Actinomycetes</taxon>
        <taxon>Streptosporangiales</taxon>
        <taxon>Nocardiopsidaceae</taxon>
        <taxon>Halostreptopolyspora</taxon>
    </lineage>
</organism>
<dbReference type="EMBL" id="RJMB01000001">
    <property type="protein sequence ID" value="RNL87674.1"/>
    <property type="molecule type" value="Genomic_DNA"/>
</dbReference>
<evidence type="ECO:0000313" key="4">
    <source>
        <dbReference type="Proteomes" id="UP000269198"/>
    </source>
</evidence>
<dbReference type="PANTHER" id="PTHR43762">
    <property type="entry name" value="L-GULONOLACTONE OXIDASE"/>
    <property type="match status" value="1"/>
</dbReference>
<gene>
    <name evidence="3" type="ORF">EFW17_01000</name>
</gene>
<dbReference type="AlphaFoldDB" id="A0A3N0EIS0"/>
<dbReference type="PROSITE" id="PS51387">
    <property type="entry name" value="FAD_PCMH"/>
    <property type="match status" value="1"/>
</dbReference>
<dbReference type="Gene3D" id="3.30.70.2520">
    <property type="match status" value="1"/>
</dbReference>
<dbReference type="InterPro" id="IPR006094">
    <property type="entry name" value="Oxid_FAD_bind_N"/>
</dbReference>
<feature type="domain" description="FAD-binding PCMH-type" evidence="2">
    <location>
        <begin position="19"/>
        <end position="185"/>
    </location>
</feature>
<dbReference type="PIRSF" id="PIRSF000136">
    <property type="entry name" value="LGO_GLO"/>
    <property type="match status" value="1"/>
</dbReference>
<proteinExistence type="predicted"/>
<dbReference type="GO" id="GO:0003885">
    <property type="term" value="F:D-arabinono-1,4-lactone oxidase activity"/>
    <property type="evidence" value="ECO:0007669"/>
    <property type="project" value="InterPro"/>
</dbReference>
<dbReference type="Pfam" id="PF01565">
    <property type="entry name" value="FAD_binding_4"/>
    <property type="match status" value="1"/>
</dbReference>
<keyword evidence="4" id="KW-1185">Reference proteome</keyword>
<sequence>MLVRGLVTTAHRSNWAGNITFHANELHRPSTVAGLQELVAGSESIRAVGTRHSFNDIADSHGAHVSLDALDQPVVVDTETATATVGAGTRYDQLSAALDEAGLALHNLGSLPHISVAGACATATHGSGDGNGTLATAVRAMDLVTADGELVTLHRDRDGDTFAGAVVGLGALGVVVRLTLDTVPTFDVGQWVFEGLSWEALTGNLDAIFAAGDSVSVFTRWHADQAGRVWVKRRADAPWPGTDELFGARPAEGPRHPVPGMPPEYCTEQSGVRGRWHDRLPHFRAEFLPSSGQELQSEYLVPREHAAEAVTALTRLRERIAPVLQVCELRTVRRDTLWLSPAYRRDVLGIHFTWVDDEAAVRPVLREIEAALAPLAPRPHWGKLSVTAPERLRAAYPRFADFAELVEEFDPRGKFRNPFLDRLLG</sequence>
<dbReference type="Gene3D" id="3.30.465.10">
    <property type="match status" value="1"/>
</dbReference>
<dbReference type="InterPro" id="IPR016167">
    <property type="entry name" value="FAD-bd_PCMH_sub1"/>
</dbReference>
<evidence type="ECO:0000256" key="1">
    <source>
        <dbReference type="ARBA" id="ARBA00023002"/>
    </source>
</evidence>
<name>A0A3N0EIS0_9ACTN</name>
<dbReference type="InterPro" id="IPR016171">
    <property type="entry name" value="Vanillyl_alc_oxidase_C-sub2"/>
</dbReference>
<dbReference type="InterPro" id="IPR007173">
    <property type="entry name" value="ALO_C"/>
</dbReference>
<evidence type="ECO:0000313" key="3">
    <source>
        <dbReference type="EMBL" id="RNL87674.1"/>
    </source>
</evidence>
<comment type="caution">
    <text evidence="3">The sequence shown here is derived from an EMBL/GenBank/DDBJ whole genome shotgun (WGS) entry which is preliminary data.</text>
</comment>
<dbReference type="InterPro" id="IPR016166">
    <property type="entry name" value="FAD-bd_PCMH"/>
</dbReference>
<dbReference type="Gene3D" id="3.30.70.2530">
    <property type="match status" value="1"/>
</dbReference>
<protein>
    <submittedName>
        <fullName evidence="3">FAD-binding protein</fullName>
    </submittedName>
</protein>
<dbReference type="Pfam" id="PF04030">
    <property type="entry name" value="ALO"/>
    <property type="match status" value="1"/>
</dbReference>
<dbReference type="GO" id="GO:0080049">
    <property type="term" value="F:L-gulono-1,4-lactone dehydrogenase activity"/>
    <property type="evidence" value="ECO:0007669"/>
    <property type="project" value="TreeGrafter"/>
</dbReference>
<dbReference type="OrthoDB" id="9800184at2"/>
<dbReference type="InterPro" id="IPR010031">
    <property type="entry name" value="FAD_lactone_oxidase-like"/>
</dbReference>